<dbReference type="EMBL" id="CDMZ01000255">
    <property type="protein sequence ID" value="CEM10301.1"/>
    <property type="molecule type" value="Genomic_DNA"/>
</dbReference>
<evidence type="ECO:0000256" key="1">
    <source>
        <dbReference type="SAM" id="Phobius"/>
    </source>
</evidence>
<dbReference type="AlphaFoldDB" id="A0A0G4FBK3"/>
<protein>
    <submittedName>
        <fullName evidence="2">Uncharacterized protein</fullName>
    </submittedName>
</protein>
<keyword evidence="1" id="KW-0812">Transmembrane</keyword>
<evidence type="ECO:0000313" key="2">
    <source>
        <dbReference type="EMBL" id="CEM10301.1"/>
    </source>
</evidence>
<accession>A0A0G4FBK3</accession>
<name>A0A0G4FBK3_9ALVE</name>
<gene>
    <name evidence="2" type="ORF">Cvel_16155</name>
</gene>
<dbReference type="VEuPathDB" id="CryptoDB:Cvel_16155"/>
<proteinExistence type="predicted"/>
<organism evidence="2">
    <name type="scientific">Chromera velia CCMP2878</name>
    <dbReference type="NCBI Taxonomy" id="1169474"/>
    <lineage>
        <taxon>Eukaryota</taxon>
        <taxon>Sar</taxon>
        <taxon>Alveolata</taxon>
        <taxon>Colpodellida</taxon>
        <taxon>Chromeraceae</taxon>
        <taxon>Chromera</taxon>
    </lineage>
</organism>
<sequence length="256" mass="28453">MRADPFRILFTSAFFNAVQGASVLNPDSSLDRERIFLEKQNTYLIDADKLLPNQEYEIKPSWLGSAHSNLFVVVQSSDEEGEGSAGRGVLDVEERAFFRTDADRVPLFEASHGLRVPFGRAPEEAIEAARGAVSGPYGALYEFRLKARLRSPPTDMKIFEEPVEFNLSLTAMPWGIHRAAFFLLFPILFVLWISYLSWKAVKGPTKVYFPPSGEESGKVKTVGGLEASMRAPAAGNPSRGWLDDISSWVDRTCVSD</sequence>
<reference evidence="2" key="1">
    <citation type="submission" date="2014-11" db="EMBL/GenBank/DDBJ databases">
        <authorList>
            <person name="Otto D Thomas"/>
            <person name="Naeem Raeece"/>
        </authorList>
    </citation>
    <scope>NUCLEOTIDE SEQUENCE</scope>
</reference>
<keyword evidence="1" id="KW-1133">Transmembrane helix</keyword>
<feature type="transmembrane region" description="Helical" evidence="1">
    <location>
        <begin position="179"/>
        <end position="198"/>
    </location>
</feature>
<keyword evidence="1" id="KW-0472">Membrane</keyword>